<feature type="chain" id="PRO_5001576041" description="Disulfide bond formation protein B" evidence="7">
    <location>
        <begin position="27"/>
        <end position="162"/>
    </location>
</feature>
<evidence type="ECO:0000256" key="4">
    <source>
        <dbReference type="ARBA" id="ARBA00022989"/>
    </source>
</evidence>
<dbReference type="PANTHER" id="PTHR36570">
    <property type="entry name" value="DISULFIDE BOND FORMATION PROTEIN B"/>
    <property type="match status" value="1"/>
</dbReference>
<dbReference type="InterPro" id="IPR003752">
    <property type="entry name" value="DiS_bond_form_DsbB/BdbC"/>
</dbReference>
<evidence type="ECO:0000256" key="3">
    <source>
        <dbReference type="ARBA" id="ARBA00022692"/>
    </source>
</evidence>
<evidence type="ECO:0000256" key="7">
    <source>
        <dbReference type="SAM" id="SignalP"/>
    </source>
</evidence>
<evidence type="ECO:0000256" key="6">
    <source>
        <dbReference type="SAM" id="Phobius"/>
    </source>
</evidence>
<organism evidence="8 9">
    <name type="scientific">Sphaerotilus natans subsp. natans DSM 6575</name>
    <dbReference type="NCBI Taxonomy" id="1286631"/>
    <lineage>
        <taxon>Bacteria</taxon>
        <taxon>Pseudomonadati</taxon>
        <taxon>Pseudomonadota</taxon>
        <taxon>Betaproteobacteria</taxon>
        <taxon>Burkholderiales</taxon>
        <taxon>Sphaerotilaceae</taxon>
        <taxon>Sphaerotilus</taxon>
    </lineage>
</organism>
<dbReference type="InterPro" id="IPR023380">
    <property type="entry name" value="DsbB-like_sf"/>
</dbReference>
<feature type="transmembrane region" description="Helical" evidence="6">
    <location>
        <begin position="39"/>
        <end position="59"/>
    </location>
</feature>
<keyword evidence="2" id="KW-1003">Cell membrane</keyword>
<dbReference type="PANTHER" id="PTHR36570:SF3">
    <property type="entry name" value="DISULFIDE BOND FORMATION PROTEIN B"/>
    <property type="match status" value="1"/>
</dbReference>
<dbReference type="InterPro" id="IPR050183">
    <property type="entry name" value="DsbB"/>
</dbReference>
<dbReference type="Proteomes" id="UP000026714">
    <property type="component" value="Unassembled WGS sequence"/>
</dbReference>
<gene>
    <name evidence="8" type="ORF">X805_16470</name>
</gene>
<dbReference type="GO" id="GO:0015035">
    <property type="term" value="F:protein-disulfide reductase activity"/>
    <property type="evidence" value="ECO:0007669"/>
    <property type="project" value="InterPro"/>
</dbReference>
<dbReference type="STRING" id="34103.SAMN05421778_13026"/>
<feature type="transmembrane region" description="Helical" evidence="6">
    <location>
        <begin position="142"/>
        <end position="159"/>
    </location>
</feature>
<name>A0A059KMS2_9BURK</name>
<keyword evidence="9" id="KW-1185">Reference proteome</keyword>
<proteinExistence type="predicted"/>
<keyword evidence="7" id="KW-0732">Signal</keyword>
<comment type="caution">
    <text evidence="8">The sequence shown here is derived from an EMBL/GenBank/DDBJ whole genome shotgun (WGS) entry which is preliminary data.</text>
</comment>
<reference evidence="8 9" key="1">
    <citation type="journal article" date="2014" name="FEMS Microbiol. Ecol.">
        <title>Sphaerotilus natans encrusted with nanoball-shaped Fe(III) oxide minerals formed by nitrate-reducing mixotrophic Fe(II) oxidation.</title>
        <authorList>
            <person name="Park S."/>
            <person name="Kim D.H."/>
            <person name="Lee J.H."/>
            <person name="Hur H.G."/>
        </authorList>
    </citation>
    <scope>NUCLEOTIDE SEQUENCE [LARGE SCALE GENOMIC DNA]</scope>
    <source>
        <strain evidence="8 9">DSM 6575</strain>
    </source>
</reference>
<dbReference type="eggNOG" id="COG1495">
    <property type="taxonomic scope" value="Bacteria"/>
</dbReference>
<dbReference type="SUPFAM" id="SSF158442">
    <property type="entry name" value="DsbB-like"/>
    <property type="match status" value="1"/>
</dbReference>
<keyword evidence="3 6" id="KW-0812">Transmembrane</keyword>
<keyword evidence="5 6" id="KW-0472">Membrane</keyword>
<dbReference type="Gene3D" id="1.20.1550.10">
    <property type="entry name" value="DsbB-like"/>
    <property type="match status" value="1"/>
</dbReference>
<protein>
    <recommendedName>
        <fullName evidence="10">Disulfide bond formation protein B</fullName>
    </recommendedName>
</protein>
<feature type="signal peptide" evidence="7">
    <location>
        <begin position="1"/>
        <end position="26"/>
    </location>
</feature>
<evidence type="ECO:0008006" key="10">
    <source>
        <dbReference type="Google" id="ProtNLM"/>
    </source>
</evidence>
<dbReference type="Pfam" id="PF02600">
    <property type="entry name" value="DsbB"/>
    <property type="match status" value="1"/>
</dbReference>
<keyword evidence="4 6" id="KW-1133">Transmembrane helix</keyword>
<evidence type="ECO:0000256" key="2">
    <source>
        <dbReference type="ARBA" id="ARBA00022475"/>
    </source>
</evidence>
<sequence>MNPRPRLLLALMALACFASVAGALFAQHHLDMQPCPWCILQRILFLLIGTVAGLAALLPEAAGAARLSRRLSGGLMLLLALAGTAAALYQHFVAAKLPSCDLTLADRIISGLGLDAWQPEVFEVRASCAEAAVSLLGVPFELWSAALFVLLGAAAARLARQA</sequence>
<evidence type="ECO:0000313" key="8">
    <source>
        <dbReference type="EMBL" id="KDB52782.1"/>
    </source>
</evidence>
<evidence type="ECO:0000256" key="5">
    <source>
        <dbReference type="ARBA" id="ARBA00023136"/>
    </source>
</evidence>
<evidence type="ECO:0000256" key="1">
    <source>
        <dbReference type="ARBA" id="ARBA00004651"/>
    </source>
</evidence>
<comment type="subcellular location">
    <subcellularLocation>
        <location evidence="1">Cell membrane</location>
        <topology evidence="1">Multi-pass membrane protein</topology>
    </subcellularLocation>
</comment>
<evidence type="ECO:0000313" key="9">
    <source>
        <dbReference type="Proteomes" id="UP000026714"/>
    </source>
</evidence>
<dbReference type="AlphaFoldDB" id="A0A059KMS2"/>
<dbReference type="GO" id="GO:0005886">
    <property type="term" value="C:plasma membrane"/>
    <property type="evidence" value="ECO:0007669"/>
    <property type="project" value="UniProtKB-SubCell"/>
</dbReference>
<feature type="transmembrane region" description="Helical" evidence="6">
    <location>
        <begin position="71"/>
        <end position="89"/>
    </location>
</feature>
<dbReference type="EMBL" id="AZRA01000040">
    <property type="protein sequence ID" value="KDB52782.1"/>
    <property type="molecule type" value="Genomic_DNA"/>
</dbReference>
<accession>A0A059KMS2</accession>
<dbReference type="GO" id="GO:0006457">
    <property type="term" value="P:protein folding"/>
    <property type="evidence" value="ECO:0007669"/>
    <property type="project" value="InterPro"/>
</dbReference>
<dbReference type="RefSeq" id="WP_037480435.1">
    <property type="nucleotide sequence ID" value="NZ_AZRA01000040.1"/>
</dbReference>